<evidence type="ECO:0000313" key="14">
    <source>
        <dbReference type="Proteomes" id="UP000052008"/>
    </source>
</evidence>
<evidence type="ECO:0000259" key="12">
    <source>
        <dbReference type="Pfam" id="PF06415"/>
    </source>
</evidence>
<dbReference type="PATRIC" id="fig|1703770.3.peg.744"/>
<evidence type="ECO:0000256" key="5">
    <source>
        <dbReference type="ARBA" id="ARBA00012026"/>
    </source>
</evidence>
<comment type="cofactor">
    <cofactor evidence="2">
        <name>Mn(2+)</name>
        <dbReference type="ChEBI" id="CHEBI:29035"/>
    </cofactor>
</comment>
<keyword evidence="8" id="KW-0464">Manganese</keyword>
<organism evidence="13 14">
    <name type="scientific">candidate division TA06 bacterium DG_24</name>
    <dbReference type="NCBI Taxonomy" id="1703770"/>
    <lineage>
        <taxon>Bacteria</taxon>
        <taxon>Bacteria division TA06</taxon>
    </lineage>
</organism>
<comment type="catalytic activity">
    <reaction evidence="1">
        <text>(2R)-2-phosphoglycerate = (2R)-3-phosphoglycerate</text>
        <dbReference type="Rhea" id="RHEA:15901"/>
        <dbReference type="ChEBI" id="CHEBI:58272"/>
        <dbReference type="ChEBI" id="CHEBI:58289"/>
        <dbReference type="EC" id="5.4.2.12"/>
    </reaction>
</comment>
<dbReference type="PANTHER" id="PTHR31637">
    <property type="entry name" value="2,3-BISPHOSPHOGLYCERATE-INDEPENDENT PHOSPHOGLYCERATE MUTASE"/>
    <property type="match status" value="1"/>
</dbReference>
<dbReference type="EC" id="5.4.2.12" evidence="5"/>
<dbReference type="STRING" id="1703770.AMJ39_05695"/>
<dbReference type="InterPro" id="IPR005995">
    <property type="entry name" value="Pgm_bpd_ind"/>
</dbReference>
<dbReference type="Pfam" id="PF06415">
    <property type="entry name" value="iPGM_N"/>
    <property type="match status" value="2"/>
</dbReference>
<dbReference type="Pfam" id="PF01676">
    <property type="entry name" value="Metalloenzyme"/>
    <property type="match status" value="1"/>
</dbReference>
<evidence type="ECO:0000256" key="6">
    <source>
        <dbReference type="ARBA" id="ARBA00022723"/>
    </source>
</evidence>
<evidence type="ECO:0000256" key="4">
    <source>
        <dbReference type="ARBA" id="ARBA00008819"/>
    </source>
</evidence>
<proteinExistence type="inferred from homology"/>
<feature type="domain" description="Metalloenzyme" evidence="11">
    <location>
        <begin position="108"/>
        <end position="306"/>
    </location>
</feature>
<comment type="caution">
    <text evidence="13">The sequence shown here is derived from an EMBL/GenBank/DDBJ whole genome shotgun (WGS) entry which is preliminary data.</text>
</comment>
<keyword evidence="7" id="KW-0324">Glycolysis</keyword>
<evidence type="ECO:0000256" key="8">
    <source>
        <dbReference type="ARBA" id="ARBA00023211"/>
    </source>
</evidence>
<dbReference type="SUPFAM" id="SSF53649">
    <property type="entry name" value="Alkaline phosphatase-like"/>
    <property type="match status" value="2"/>
</dbReference>
<gene>
    <name evidence="13" type="ORF">AMJ39_05695</name>
</gene>
<dbReference type="SUPFAM" id="SSF64158">
    <property type="entry name" value="2,3-Bisphosphoglycerate-independent phosphoglycerate mutase, substrate-binding domain"/>
    <property type="match status" value="2"/>
</dbReference>
<dbReference type="GO" id="GO:0004619">
    <property type="term" value="F:phosphoglycerate mutase activity"/>
    <property type="evidence" value="ECO:0007669"/>
    <property type="project" value="UniProtKB-EC"/>
</dbReference>
<protein>
    <recommendedName>
        <fullName evidence="5">phosphoglycerate mutase (2,3-diphosphoglycerate-independent)</fullName>
        <ecNumber evidence="5">5.4.2.12</ecNumber>
    </recommendedName>
</protein>
<dbReference type="EMBL" id="LIZS01000029">
    <property type="protein sequence ID" value="KPJ53146.1"/>
    <property type="molecule type" value="Genomic_DNA"/>
</dbReference>
<feature type="domain" description="BPG-independent PGAM N-terminal" evidence="12">
    <location>
        <begin position="407"/>
        <end position="536"/>
    </location>
</feature>
<evidence type="ECO:0000256" key="1">
    <source>
        <dbReference type="ARBA" id="ARBA00000370"/>
    </source>
</evidence>
<dbReference type="GO" id="GO:0005737">
    <property type="term" value="C:cytoplasm"/>
    <property type="evidence" value="ECO:0007669"/>
    <property type="project" value="InterPro"/>
</dbReference>
<dbReference type="PANTHER" id="PTHR31637:SF0">
    <property type="entry name" value="2,3-BISPHOSPHOGLYCERATE-INDEPENDENT PHOSPHOGLYCERATE MUTASE"/>
    <property type="match status" value="1"/>
</dbReference>
<feature type="domain" description="BPG-independent PGAM N-terminal" evidence="12">
    <location>
        <begin position="17"/>
        <end position="99"/>
    </location>
</feature>
<comment type="pathway">
    <text evidence="3">Carbohydrate degradation; glycolysis; pyruvate from D-glyceraldehyde 3-phosphate: step 3/5.</text>
</comment>
<accession>A0A0S7WSP1</accession>
<evidence type="ECO:0000256" key="3">
    <source>
        <dbReference type="ARBA" id="ARBA00004798"/>
    </source>
</evidence>
<sequence>MENQPDQEGDTRGRPTPMADAVRRAYRAGEEDEALEPIVLVDRHRTPVGRIGHGDSVIFYDLRGEREVELTQSLTEPRFDLFPVEPDLGLRFVTMIGYDPKLAVRVAFPPVGEIEKTMSDVLAANGLRQIKICESEKAIHVSYFLNGRCQDPVPGEERIIIPSPRDVGTYDEKPEMSAADVRAAVVEKLADPAYDVIIANFANVDVVGHIENTAAIKEAVETVDSQLGVVVEAALATGVTTIVTSDHGTVERWLYPEGAVDTGHTTSPVPFICIDPAIPGGGEVRCRTDGELTDIAPTILELLGLAKPDVMTGRMLLVGSVNRPPDTRRRILLVILDGWGVGDGSKGDLIAQADTPVMDGLTSTYPATTLQAAGVAVGLPDGTVGNSEAGHMHIGAGRRIYSDRVRVDRAIEDGSFFRNEAFLWAMDEAKRGGRPLHLLGIVSFFSSHGSVDHLLALLDLAKRNGPDEVYIHAMLGRRGERPESGARYIEKVEREAQRIGTGMVVSVIGRFWALDREENWDRIEKTYRTFVYGDGTPVSAGPGPE</sequence>
<dbReference type="GO" id="GO:0030145">
    <property type="term" value="F:manganese ion binding"/>
    <property type="evidence" value="ECO:0007669"/>
    <property type="project" value="InterPro"/>
</dbReference>
<dbReference type="Gene3D" id="3.40.1450.10">
    <property type="entry name" value="BPG-independent phosphoglycerate mutase, domain B"/>
    <property type="match status" value="2"/>
</dbReference>
<dbReference type="UniPathway" id="UPA00109">
    <property type="reaction ID" value="UER00186"/>
</dbReference>
<evidence type="ECO:0000256" key="9">
    <source>
        <dbReference type="ARBA" id="ARBA00023235"/>
    </source>
</evidence>
<evidence type="ECO:0000256" key="2">
    <source>
        <dbReference type="ARBA" id="ARBA00001936"/>
    </source>
</evidence>
<comment type="similarity">
    <text evidence="4">Belongs to the BPG-independent phosphoglycerate mutase family.</text>
</comment>
<dbReference type="AlphaFoldDB" id="A0A0S7WSP1"/>
<reference evidence="13 14" key="1">
    <citation type="journal article" date="2015" name="Microbiome">
        <title>Genomic resolution of linkages in carbon, nitrogen, and sulfur cycling among widespread estuary sediment bacteria.</title>
        <authorList>
            <person name="Baker B.J."/>
            <person name="Lazar C.S."/>
            <person name="Teske A.P."/>
            <person name="Dick G.J."/>
        </authorList>
    </citation>
    <scope>NUCLEOTIDE SEQUENCE [LARGE SCALE GENOMIC DNA]</scope>
    <source>
        <strain evidence="13">DG_24</strain>
    </source>
</reference>
<dbReference type="GO" id="GO:0006096">
    <property type="term" value="P:glycolytic process"/>
    <property type="evidence" value="ECO:0007669"/>
    <property type="project" value="UniProtKB-UniPathway"/>
</dbReference>
<evidence type="ECO:0000256" key="7">
    <source>
        <dbReference type="ARBA" id="ARBA00023152"/>
    </source>
</evidence>
<dbReference type="GO" id="GO:0006007">
    <property type="term" value="P:glucose catabolic process"/>
    <property type="evidence" value="ECO:0007669"/>
    <property type="project" value="InterPro"/>
</dbReference>
<dbReference type="InterPro" id="IPR036646">
    <property type="entry name" value="PGAM_B_sf"/>
</dbReference>
<feature type="region of interest" description="Disordered" evidence="10">
    <location>
        <begin position="1"/>
        <end position="21"/>
    </location>
</feature>
<dbReference type="InterPro" id="IPR017850">
    <property type="entry name" value="Alkaline_phosphatase_core_sf"/>
</dbReference>
<keyword evidence="9" id="KW-0413">Isomerase</keyword>
<evidence type="ECO:0000313" key="13">
    <source>
        <dbReference type="EMBL" id="KPJ53146.1"/>
    </source>
</evidence>
<dbReference type="Proteomes" id="UP000052008">
    <property type="component" value="Unassembled WGS sequence"/>
</dbReference>
<dbReference type="InterPro" id="IPR006124">
    <property type="entry name" value="Metalloenzyme"/>
</dbReference>
<keyword evidence="6" id="KW-0479">Metal-binding</keyword>
<dbReference type="Gene3D" id="3.40.720.10">
    <property type="entry name" value="Alkaline Phosphatase, subunit A"/>
    <property type="match status" value="1"/>
</dbReference>
<name>A0A0S7WSP1_UNCT6</name>
<dbReference type="InterPro" id="IPR011258">
    <property type="entry name" value="BPG-indep_PGM_N"/>
</dbReference>
<evidence type="ECO:0000256" key="10">
    <source>
        <dbReference type="SAM" id="MobiDB-lite"/>
    </source>
</evidence>
<evidence type="ECO:0000259" key="11">
    <source>
        <dbReference type="Pfam" id="PF01676"/>
    </source>
</evidence>